<dbReference type="PROSITE" id="PS51318">
    <property type="entry name" value="TAT"/>
    <property type="match status" value="1"/>
</dbReference>
<proteinExistence type="predicted"/>
<evidence type="ECO:0000259" key="2">
    <source>
        <dbReference type="Pfam" id="PF22778"/>
    </source>
</evidence>
<keyword evidence="4" id="KW-1185">Reference proteome</keyword>
<name>A0ABX0ZZB7_9ACTN</name>
<dbReference type="InterPro" id="IPR036938">
    <property type="entry name" value="PAP2/HPO_sf"/>
</dbReference>
<organism evidence="3 4">
    <name type="scientific">Actinacidiphila epipremni</name>
    <dbReference type="NCBI Taxonomy" id="2053013"/>
    <lineage>
        <taxon>Bacteria</taxon>
        <taxon>Bacillati</taxon>
        <taxon>Actinomycetota</taxon>
        <taxon>Actinomycetes</taxon>
        <taxon>Kitasatosporales</taxon>
        <taxon>Streptomycetaceae</taxon>
        <taxon>Actinacidiphila</taxon>
    </lineage>
</organism>
<sequence>MKEREPLVFGNFEQGTAASRRAVLLGLAGGAGLALAGPSLAYATGGTASGQGAGTAAATDDFDWDNGNAAYSVVAVQADPVMLNYFAGSDASLVIRVTTILENAWFDAIAPYHPTCIGVYSNLGRRPASEGATNRNKNIALLYASYRTFQFLLPEADAQWRAMVSSVGMDPDDDQENTTTPIGIGNLAAKGVIAGRSHDGGNQLGDVDWGPYNRQRYRDYTGFEPVNTAYELRDASKWQPRIKTNGAGLYTVQQFVTPQFKDMKPYTYDDPSVYLVKPPTDSDPHRNPRGYKQQADEVLARSANLDDLVKLKAEVFNDKFLALGESTGIAAANAGLNLDQFVQLHMATAIAGFDATIAVWYNKYHYNAVRPFSAIRHIYGDRHVTAWGGPGKGTVHNLKASQWAEYISVADHPEYPSVSTTLCEAHAQACRRFLGTDNVDLNFTFPKGSSVVEPGITPAQDLTVHFDTWTDFAHACGQARIDGGVHFPAAVEIGYEIGPQFGDLGYDFVMKHVNGNV</sequence>
<protein>
    <submittedName>
        <fullName evidence="3">Vanadium-dependent haloperoxidase</fullName>
    </submittedName>
</protein>
<dbReference type="PANTHER" id="PTHR34599">
    <property type="entry name" value="PEROXIDASE-RELATED"/>
    <property type="match status" value="1"/>
</dbReference>
<dbReference type="EMBL" id="JAATEJ010000043">
    <property type="protein sequence ID" value="NJP48227.1"/>
    <property type="molecule type" value="Genomic_DNA"/>
</dbReference>
<dbReference type="Gene3D" id="1.10.606.10">
    <property type="entry name" value="Vanadium-containing Chloroperoxidase, domain 2"/>
    <property type="match status" value="1"/>
</dbReference>
<dbReference type="Pfam" id="PF22778">
    <property type="entry name" value="VCPO_2nd"/>
    <property type="match status" value="1"/>
</dbReference>
<reference evidence="3 4" key="1">
    <citation type="submission" date="2020-03" db="EMBL/GenBank/DDBJ databases">
        <title>WGS of actinomycetes isolated from Thailand.</title>
        <authorList>
            <person name="Thawai C."/>
        </authorList>
    </citation>
    <scope>NUCLEOTIDE SEQUENCE [LARGE SCALE GENOMIC DNA]</scope>
    <source>
        <strain evidence="3 4">PRB2-1</strain>
    </source>
</reference>
<feature type="domain" description="DUF6851" evidence="1">
    <location>
        <begin position="101"/>
        <end position="240"/>
    </location>
</feature>
<dbReference type="InterPro" id="IPR016119">
    <property type="entry name" value="Br/Cl_peroxidase_C"/>
</dbReference>
<accession>A0ABX0ZZB7</accession>
<evidence type="ECO:0000313" key="4">
    <source>
        <dbReference type="Proteomes" id="UP000734511"/>
    </source>
</evidence>
<feature type="domain" description="Vanadium-dependent haloperoxidase NapH1-like second helical-bundle" evidence="2">
    <location>
        <begin position="343"/>
        <end position="517"/>
    </location>
</feature>
<dbReference type="InterPro" id="IPR049283">
    <property type="entry name" value="DUF6851"/>
</dbReference>
<dbReference type="PANTHER" id="PTHR34599:SF2">
    <property type="entry name" value="TRAF-TYPE DOMAIN-CONTAINING PROTEIN"/>
    <property type="match status" value="1"/>
</dbReference>
<dbReference type="Proteomes" id="UP000734511">
    <property type="component" value="Unassembled WGS sequence"/>
</dbReference>
<dbReference type="InterPro" id="IPR055161">
    <property type="entry name" value="NapH1-like_2nd"/>
</dbReference>
<evidence type="ECO:0000259" key="1">
    <source>
        <dbReference type="Pfam" id="PF21167"/>
    </source>
</evidence>
<dbReference type="Pfam" id="PF21167">
    <property type="entry name" value="DUF6851"/>
    <property type="match status" value="1"/>
</dbReference>
<dbReference type="SUPFAM" id="SSF48317">
    <property type="entry name" value="Acid phosphatase/Vanadium-dependent haloperoxidase"/>
    <property type="match status" value="1"/>
</dbReference>
<dbReference type="CDD" id="cd03398">
    <property type="entry name" value="PAP2_haloperoxidase"/>
    <property type="match status" value="1"/>
</dbReference>
<dbReference type="InterPro" id="IPR006311">
    <property type="entry name" value="TAT_signal"/>
</dbReference>
<dbReference type="InterPro" id="IPR052559">
    <property type="entry name" value="V-haloperoxidase"/>
</dbReference>
<comment type="caution">
    <text evidence="3">The sequence shown here is derived from an EMBL/GenBank/DDBJ whole genome shotgun (WGS) entry which is preliminary data.</text>
</comment>
<evidence type="ECO:0000313" key="3">
    <source>
        <dbReference type="EMBL" id="NJP48227.1"/>
    </source>
</evidence>
<gene>
    <name evidence="3" type="ORF">HCN08_33220</name>
</gene>